<accession>A0A852W040</accession>
<dbReference type="Proteomes" id="UP000554054">
    <property type="component" value="Unassembled WGS sequence"/>
</dbReference>
<feature type="transmembrane region" description="Helical" evidence="1">
    <location>
        <begin position="214"/>
        <end position="231"/>
    </location>
</feature>
<dbReference type="InterPro" id="IPR013099">
    <property type="entry name" value="K_chnl_dom"/>
</dbReference>
<evidence type="ECO:0000313" key="3">
    <source>
        <dbReference type="EMBL" id="NYF99345.1"/>
    </source>
</evidence>
<dbReference type="Pfam" id="PF07885">
    <property type="entry name" value="Ion_trans_2"/>
    <property type="match status" value="1"/>
</dbReference>
<keyword evidence="1" id="KW-1133">Transmembrane helix</keyword>
<proteinExistence type="predicted"/>
<reference evidence="3 4" key="1">
    <citation type="submission" date="2020-07" db="EMBL/GenBank/DDBJ databases">
        <title>Sequencing the genomes of 1000 actinobacteria strains.</title>
        <authorList>
            <person name="Klenk H.-P."/>
        </authorList>
    </citation>
    <scope>NUCLEOTIDE SEQUENCE [LARGE SCALE GENOMIC DNA]</scope>
    <source>
        <strain evidence="3 4">DSM 26154</strain>
    </source>
</reference>
<dbReference type="RefSeq" id="WP_185992052.1">
    <property type="nucleotide sequence ID" value="NZ_JACCAE010000001.1"/>
</dbReference>
<gene>
    <name evidence="3" type="ORF">BJY20_002737</name>
</gene>
<keyword evidence="1" id="KW-0812">Transmembrane</keyword>
<feature type="domain" description="Potassium channel" evidence="2">
    <location>
        <begin position="144"/>
        <end position="228"/>
    </location>
</feature>
<evidence type="ECO:0000259" key="2">
    <source>
        <dbReference type="Pfam" id="PF07885"/>
    </source>
</evidence>
<feature type="transmembrane region" description="Helical" evidence="1">
    <location>
        <begin position="27"/>
        <end position="43"/>
    </location>
</feature>
<sequence length="235" mass="25723">MTKAWYELDSRPTGAHYWAAVIRKQPSAVLVFVQLFAIALLPWVESESWGRAAIAGMSLLAVTFGVWTVRSTPALTWLALLIGFPAYVLEVWSVVDPSNTTVTFVAHLLLAIFYVYVAYGLVSYMFADTWVTKDEFFAVAAAFTVLLFAFAYLYVAIQTMAPGSFMAGDGGGPQRSFLELLYFSGANLTSVGLSDIVPVEPHARAATIIEQLTGVLYVAMVISRLVALTVMRARN</sequence>
<organism evidence="3 4">
    <name type="scientific">Janibacter cremeus</name>
    <dbReference type="NCBI Taxonomy" id="1285192"/>
    <lineage>
        <taxon>Bacteria</taxon>
        <taxon>Bacillati</taxon>
        <taxon>Actinomycetota</taxon>
        <taxon>Actinomycetes</taxon>
        <taxon>Micrococcales</taxon>
        <taxon>Intrasporangiaceae</taxon>
        <taxon>Janibacter</taxon>
    </lineage>
</organism>
<feature type="transmembrane region" description="Helical" evidence="1">
    <location>
        <begin position="74"/>
        <end position="95"/>
    </location>
</feature>
<keyword evidence="4" id="KW-1185">Reference proteome</keyword>
<protein>
    <recommendedName>
        <fullName evidence="2">Potassium channel domain-containing protein</fullName>
    </recommendedName>
</protein>
<evidence type="ECO:0000313" key="4">
    <source>
        <dbReference type="Proteomes" id="UP000554054"/>
    </source>
</evidence>
<feature type="transmembrane region" description="Helical" evidence="1">
    <location>
        <begin position="136"/>
        <end position="157"/>
    </location>
</feature>
<dbReference type="AlphaFoldDB" id="A0A852W040"/>
<feature type="transmembrane region" description="Helical" evidence="1">
    <location>
        <begin position="49"/>
        <end position="67"/>
    </location>
</feature>
<dbReference type="SUPFAM" id="SSF81324">
    <property type="entry name" value="Voltage-gated potassium channels"/>
    <property type="match status" value="1"/>
</dbReference>
<evidence type="ECO:0000256" key="1">
    <source>
        <dbReference type="SAM" id="Phobius"/>
    </source>
</evidence>
<feature type="transmembrane region" description="Helical" evidence="1">
    <location>
        <begin position="101"/>
        <end position="124"/>
    </location>
</feature>
<name>A0A852W040_9MICO</name>
<comment type="caution">
    <text evidence="3">The sequence shown here is derived from an EMBL/GenBank/DDBJ whole genome shotgun (WGS) entry which is preliminary data.</text>
</comment>
<keyword evidence="1" id="KW-0472">Membrane</keyword>
<dbReference type="Gene3D" id="1.10.287.70">
    <property type="match status" value="1"/>
</dbReference>
<dbReference type="EMBL" id="JACCAE010000001">
    <property type="protein sequence ID" value="NYF99345.1"/>
    <property type="molecule type" value="Genomic_DNA"/>
</dbReference>